<evidence type="ECO:0000313" key="1">
    <source>
        <dbReference type="EMBL" id="MCI20848.1"/>
    </source>
</evidence>
<keyword evidence="2" id="KW-1185">Reference proteome</keyword>
<accession>A0A392Q9N8</accession>
<feature type="non-terminal residue" evidence="1">
    <location>
        <position position="49"/>
    </location>
</feature>
<dbReference type="EMBL" id="LXQA010121968">
    <property type="protein sequence ID" value="MCI20848.1"/>
    <property type="molecule type" value="Genomic_DNA"/>
</dbReference>
<evidence type="ECO:0000313" key="2">
    <source>
        <dbReference type="Proteomes" id="UP000265520"/>
    </source>
</evidence>
<dbReference type="AlphaFoldDB" id="A0A392Q9N8"/>
<organism evidence="1 2">
    <name type="scientific">Trifolium medium</name>
    <dbReference type="NCBI Taxonomy" id="97028"/>
    <lineage>
        <taxon>Eukaryota</taxon>
        <taxon>Viridiplantae</taxon>
        <taxon>Streptophyta</taxon>
        <taxon>Embryophyta</taxon>
        <taxon>Tracheophyta</taxon>
        <taxon>Spermatophyta</taxon>
        <taxon>Magnoliopsida</taxon>
        <taxon>eudicotyledons</taxon>
        <taxon>Gunneridae</taxon>
        <taxon>Pentapetalae</taxon>
        <taxon>rosids</taxon>
        <taxon>fabids</taxon>
        <taxon>Fabales</taxon>
        <taxon>Fabaceae</taxon>
        <taxon>Papilionoideae</taxon>
        <taxon>50 kb inversion clade</taxon>
        <taxon>NPAAA clade</taxon>
        <taxon>Hologalegina</taxon>
        <taxon>IRL clade</taxon>
        <taxon>Trifolieae</taxon>
        <taxon>Trifolium</taxon>
    </lineage>
</organism>
<name>A0A392Q9N8_9FABA</name>
<protein>
    <submittedName>
        <fullName evidence="1">Uncharacterized protein</fullName>
    </submittedName>
</protein>
<sequence length="49" mass="5237">MDASLPMARPSHGRCLLLGASHSQKSTRAFRTTISGWVFMISVGFNAAA</sequence>
<proteinExistence type="predicted"/>
<comment type="caution">
    <text evidence="1">The sequence shown here is derived from an EMBL/GenBank/DDBJ whole genome shotgun (WGS) entry which is preliminary data.</text>
</comment>
<dbReference type="Proteomes" id="UP000265520">
    <property type="component" value="Unassembled WGS sequence"/>
</dbReference>
<reference evidence="1 2" key="1">
    <citation type="journal article" date="2018" name="Front. Plant Sci.">
        <title>Red Clover (Trifolium pratense) and Zigzag Clover (T. medium) - A Picture of Genomic Similarities and Differences.</title>
        <authorList>
            <person name="Dluhosova J."/>
            <person name="Istvanek J."/>
            <person name="Nedelnik J."/>
            <person name="Repkova J."/>
        </authorList>
    </citation>
    <scope>NUCLEOTIDE SEQUENCE [LARGE SCALE GENOMIC DNA]</scope>
    <source>
        <strain evidence="2">cv. 10/8</strain>
        <tissue evidence="1">Leaf</tissue>
    </source>
</reference>